<evidence type="ECO:0000259" key="3">
    <source>
        <dbReference type="PROSITE" id="PS50837"/>
    </source>
</evidence>
<name>A0AAD7B4Q2_9AGAR</name>
<dbReference type="AlphaFoldDB" id="A0AAD7B4Q2"/>
<dbReference type="EMBL" id="JARKIF010000037">
    <property type="protein sequence ID" value="KAJ7609925.1"/>
    <property type="molecule type" value="Genomic_DNA"/>
</dbReference>
<accession>A0AAD7B4Q2</accession>
<protein>
    <recommendedName>
        <fullName evidence="3">NACHT domain-containing protein</fullName>
    </recommendedName>
</protein>
<dbReference type="PANTHER" id="PTHR10039:SF17">
    <property type="entry name" value="FUNGAL STAND N-TERMINAL GOODBYE DOMAIN-CONTAINING PROTEIN-RELATED"/>
    <property type="match status" value="1"/>
</dbReference>
<feature type="domain" description="NACHT" evidence="3">
    <location>
        <begin position="103"/>
        <end position="253"/>
    </location>
</feature>
<evidence type="ECO:0000313" key="4">
    <source>
        <dbReference type="EMBL" id="KAJ7609925.1"/>
    </source>
</evidence>
<dbReference type="Pfam" id="PF24883">
    <property type="entry name" value="NPHP3_N"/>
    <property type="match status" value="1"/>
</dbReference>
<feature type="region of interest" description="Disordered" evidence="2">
    <location>
        <begin position="1"/>
        <end position="42"/>
    </location>
</feature>
<feature type="compositionally biased region" description="Basic residues" evidence="2">
    <location>
        <begin position="1"/>
        <end position="10"/>
    </location>
</feature>
<evidence type="ECO:0000256" key="2">
    <source>
        <dbReference type="SAM" id="MobiDB-lite"/>
    </source>
</evidence>
<dbReference type="PANTHER" id="PTHR10039">
    <property type="entry name" value="AMELOGENIN"/>
    <property type="match status" value="1"/>
</dbReference>
<keyword evidence="5" id="KW-1185">Reference proteome</keyword>
<proteinExistence type="predicted"/>
<dbReference type="InterPro" id="IPR056884">
    <property type="entry name" value="NPHP3-like_N"/>
</dbReference>
<sequence>MSRRPTRRPPRSITINGGTGAPGGHGENQGGTGGFGQGPTVNINMQQNRAAARSEEQKVLDAIPRADAGYRCVDELKSKFLPGTRQELFAELQQWLNGPGPRSVYFLSGGAGLGKSSIAHQLCTRLDSSTHGPRLGASFFFVRGSGDLESAWLFFSSLAHQLALSQPSLRSHIIGAAREYLKGGSRQQMKHTFEGLFRRPFKETVVTLPRPVVLVIDGFDECKDRELIPDLLELLLELPTILPGIRLFLTSRPEPYIQSVLTSASMLPSISHRSLNDTVVEWEGDVRLYLEQTVPRIGLYGDFIRNNPYQLERLIKRAAGVFNFARVAVKFLDTYRDHPDPWEPFKLLLSPGGTGLSALDALYLQILSSAFPPQEWTIPLWAAALRSFLVLIALSRKPLSPDAMALFKLETPITKADIIWMTDRLRSVLLINSSGCIVPLHATFAEFLLDPQRCVHALYHVDRAVGNALWASACMGTFTVPIISDYLRAGAGADNSPIGMYMLYSHINLDHHLSEAQFNISLKGDLIHFVETQMPIYMRVRPGFSETLRSIASIGRLVRWFSGAQDGTEIILEIAKSATYHNLIWTGYRNRQCPDVSAVLTAKYARNILSYGTDLTVSDADVARFRAAHDALMAQTRAAGPEVEGLWNPKPPELIPVTRNRQYRARLGAVAGPLYEY</sequence>
<gene>
    <name evidence="4" type="ORF">FB45DRAFT_1066477</name>
</gene>
<feature type="compositionally biased region" description="Gly residues" evidence="2">
    <location>
        <begin position="17"/>
        <end position="37"/>
    </location>
</feature>
<keyword evidence="1" id="KW-0677">Repeat</keyword>
<dbReference type="Gene3D" id="3.40.50.300">
    <property type="entry name" value="P-loop containing nucleotide triphosphate hydrolases"/>
    <property type="match status" value="1"/>
</dbReference>
<dbReference type="PROSITE" id="PS50837">
    <property type="entry name" value="NACHT"/>
    <property type="match status" value="1"/>
</dbReference>
<comment type="caution">
    <text evidence="4">The sequence shown here is derived from an EMBL/GenBank/DDBJ whole genome shotgun (WGS) entry which is preliminary data.</text>
</comment>
<reference evidence="4" key="1">
    <citation type="submission" date="2023-03" db="EMBL/GenBank/DDBJ databases">
        <title>Massive genome expansion in bonnet fungi (Mycena s.s.) driven by repeated elements and novel gene families across ecological guilds.</title>
        <authorList>
            <consortium name="Lawrence Berkeley National Laboratory"/>
            <person name="Harder C.B."/>
            <person name="Miyauchi S."/>
            <person name="Viragh M."/>
            <person name="Kuo A."/>
            <person name="Thoen E."/>
            <person name="Andreopoulos B."/>
            <person name="Lu D."/>
            <person name="Skrede I."/>
            <person name="Drula E."/>
            <person name="Henrissat B."/>
            <person name="Morin E."/>
            <person name="Kohler A."/>
            <person name="Barry K."/>
            <person name="LaButti K."/>
            <person name="Morin E."/>
            <person name="Salamov A."/>
            <person name="Lipzen A."/>
            <person name="Mereny Z."/>
            <person name="Hegedus B."/>
            <person name="Baldrian P."/>
            <person name="Stursova M."/>
            <person name="Weitz H."/>
            <person name="Taylor A."/>
            <person name="Grigoriev I.V."/>
            <person name="Nagy L.G."/>
            <person name="Martin F."/>
            <person name="Kauserud H."/>
        </authorList>
    </citation>
    <scope>NUCLEOTIDE SEQUENCE</scope>
    <source>
        <strain evidence="4">9284</strain>
    </source>
</reference>
<dbReference type="InterPro" id="IPR007111">
    <property type="entry name" value="NACHT_NTPase"/>
</dbReference>
<evidence type="ECO:0000256" key="1">
    <source>
        <dbReference type="ARBA" id="ARBA00022737"/>
    </source>
</evidence>
<dbReference type="SUPFAM" id="SSF52540">
    <property type="entry name" value="P-loop containing nucleoside triphosphate hydrolases"/>
    <property type="match status" value="1"/>
</dbReference>
<evidence type="ECO:0000313" key="5">
    <source>
        <dbReference type="Proteomes" id="UP001221142"/>
    </source>
</evidence>
<dbReference type="Proteomes" id="UP001221142">
    <property type="component" value="Unassembled WGS sequence"/>
</dbReference>
<dbReference type="InterPro" id="IPR027417">
    <property type="entry name" value="P-loop_NTPase"/>
</dbReference>
<organism evidence="4 5">
    <name type="scientific">Roridomyces roridus</name>
    <dbReference type="NCBI Taxonomy" id="1738132"/>
    <lineage>
        <taxon>Eukaryota</taxon>
        <taxon>Fungi</taxon>
        <taxon>Dikarya</taxon>
        <taxon>Basidiomycota</taxon>
        <taxon>Agaricomycotina</taxon>
        <taxon>Agaricomycetes</taxon>
        <taxon>Agaricomycetidae</taxon>
        <taxon>Agaricales</taxon>
        <taxon>Marasmiineae</taxon>
        <taxon>Mycenaceae</taxon>
        <taxon>Roridomyces</taxon>
    </lineage>
</organism>